<feature type="transmembrane region" description="Helical" evidence="1">
    <location>
        <begin position="179"/>
        <end position="204"/>
    </location>
</feature>
<name>A0A4Q8ALM0_9MICO</name>
<feature type="transmembrane region" description="Helical" evidence="1">
    <location>
        <begin position="39"/>
        <end position="63"/>
    </location>
</feature>
<dbReference type="AlphaFoldDB" id="A0A4Q8ALM0"/>
<keyword evidence="3" id="KW-1185">Reference proteome</keyword>
<feature type="transmembrane region" description="Helical" evidence="1">
    <location>
        <begin position="84"/>
        <end position="105"/>
    </location>
</feature>
<keyword evidence="1" id="KW-0812">Transmembrane</keyword>
<reference evidence="2 3" key="1">
    <citation type="submission" date="2019-02" db="EMBL/GenBank/DDBJ databases">
        <title>Sequencing the genomes of 1000 actinobacteria strains.</title>
        <authorList>
            <person name="Klenk H.-P."/>
        </authorList>
    </citation>
    <scope>NUCLEOTIDE SEQUENCE [LARGE SCALE GENOMIC DNA]</scope>
    <source>
        <strain evidence="2 3">DSM 18319</strain>
    </source>
</reference>
<keyword evidence="1" id="KW-1133">Transmembrane helix</keyword>
<sequence length="214" mass="23221">MRSADAALPTWLVRHPLIAGWVWIALFSAVLVAAEVFDWPVAGWLIAITLAVLPSLAAMITVLEATPRRSLENHGSVFGHFFSRYLVVIAGFLAWTASIVIGSTISASLNLLAADREEEVLGLGFQLMIGIVLPAITVLWIVFMLRCAWFLIRVRGWAEHPASTTVPARLFLRRPRLRTVTIGLAHPGLLVAAAIVSGLALLAIEVSDLTVQLT</sequence>
<dbReference type="PROSITE" id="PS51300">
    <property type="entry name" value="NIRD"/>
    <property type="match status" value="1"/>
</dbReference>
<evidence type="ECO:0000313" key="3">
    <source>
        <dbReference type="Proteomes" id="UP000291483"/>
    </source>
</evidence>
<gene>
    <name evidence="2" type="ORF">EV379_1804</name>
</gene>
<protein>
    <submittedName>
        <fullName evidence="2">Uncharacterized protein</fullName>
    </submittedName>
</protein>
<feature type="transmembrane region" description="Helical" evidence="1">
    <location>
        <begin position="12"/>
        <end position="33"/>
    </location>
</feature>
<feature type="transmembrane region" description="Helical" evidence="1">
    <location>
        <begin position="125"/>
        <end position="145"/>
    </location>
</feature>
<organism evidence="2 3">
    <name type="scientific">Microterricola gilva</name>
    <dbReference type="NCBI Taxonomy" id="393267"/>
    <lineage>
        <taxon>Bacteria</taxon>
        <taxon>Bacillati</taxon>
        <taxon>Actinomycetota</taxon>
        <taxon>Actinomycetes</taxon>
        <taxon>Micrococcales</taxon>
        <taxon>Microbacteriaceae</taxon>
        <taxon>Microterricola</taxon>
    </lineage>
</organism>
<accession>A0A4Q8ALM0</accession>
<dbReference type="Proteomes" id="UP000291483">
    <property type="component" value="Unassembled WGS sequence"/>
</dbReference>
<keyword evidence="1" id="KW-0472">Membrane</keyword>
<dbReference type="EMBL" id="SHLC01000001">
    <property type="protein sequence ID" value="RZU65470.1"/>
    <property type="molecule type" value="Genomic_DNA"/>
</dbReference>
<evidence type="ECO:0000313" key="2">
    <source>
        <dbReference type="EMBL" id="RZU65470.1"/>
    </source>
</evidence>
<evidence type="ECO:0000256" key="1">
    <source>
        <dbReference type="SAM" id="Phobius"/>
    </source>
</evidence>
<comment type="caution">
    <text evidence="2">The sequence shown here is derived from an EMBL/GenBank/DDBJ whole genome shotgun (WGS) entry which is preliminary data.</text>
</comment>
<proteinExistence type="predicted"/>